<dbReference type="RefSeq" id="WP_181609785.1">
    <property type="nucleotide sequence ID" value="NZ_BAABAM010000012.1"/>
</dbReference>
<dbReference type="PROSITE" id="PS51186">
    <property type="entry name" value="GNAT"/>
    <property type="match status" value="1"/>
</dbReference>
<evidence type="ECO:0000313" key="3">
    <source>
        <dbReference type="Proteomes" id="UP000530928"/>
    </source>
</evidence>
<dbReference type="InterPro" id="IPR000182">
    <property type="entry name" value="GNAT_dom"/>
</dbReference>
<sequence>MSHVRVLQAHDSHLEDLITAFGKRHYFVRQLERQCAGHGKLLVAWTDFTTPAGAVYLWLAPAQEPELRAGLVGVPLLTDLEVRPAFRRQGIATRLVKEAESLAAARSHRLALGVSPDKSELHRFWRNRDYQPWRLWLETTRDIFQDDGTVDREIDYCHVLVKNLVSQPLEGVL</sequence>
<dbReference type="EMBL" id="JACDUR010000002">
    <property type="protein sequence ID" value="MBA2891026.1"/>
    <property type="molecule type" value="Genomic_DNA"/>
</dbReference>
<organism evidence="2 3">
    <name type="scientific">Nonomuraea soli</name>
    <dbReference type="NCBI Taxonomy" id="1032476"/>
    <lineage>
        <taxon>Bacteria</taxon>
        <taxon>Bacillati</taxon>
        <taxon>Actinomycetota</taxon>
        <taxon>Actinomycetes</taxon>
        <taxon>Streptosporangiales</taxon>
        <taxon>Streptosporangiaceae</taxon>
        <taxon>Nonomuraea</taxon>
    </lineage>
</organism>
<comment type="caution">
    <text evidence="2">The sequence shown here is derived from an EMBL/GenBank/DDBJ whole genome shotgun (WGS) entry which is preliminary data.</text>
</comment>
<dbReference type="Pfam" id="PF00583">
    <property type="entry name" value="Acetyltransf_1"/>
    <property type="match status" value="1"/>
</dbReference>
<dbReference type="InterPro" id="IPR016181">
    <property type="entry name" value="Acyl_CoA_acyltransferase"/>
</dbReference>
<keyword evidence="2" id="KW-0808">Transferase</keyword>
<dbReference type="Proteomes" id="UP000530928">
    <property type="component" value="Unassembled WGS sequence"/>
</dbReference>
<accession>A0A7W0HPX2</accession>
<gene>
    <name evidence="2" type="ORF">HNR30_002367</name>
</gene>
<reference evidence="2 3" key="1">
    <citation type="submission" date="2020-07" db="EMBL/GenBank/DDBJ databases">
        <title>Genomic Encyclopedia of Type Strains, Phase IV (KMG-IV): sequencing the most valuable type-strain genomes for metagenomic binning, comparative biology and taxonomic classification.</title>
        <authorList>
            <person name="Goeker M."/>
        </authorList>
    </citation>
    <scope>NUCLEOTIDE SEQUENCE [LARGE SCALE GENOMIC DNA]</scope>
    <source>
        <strain evidence="2 3">DSM 45533</strain>
    </source>
</reference>
<protein>
    <submittedName>
        <fullName evidence="2">GNAT superfamily N-acetyltransferase</fullName>
    </submittedName>
</protein>
<keyword evidence="3" id="KW-1185">Reference proteome</keyword>
<dbReference type="Gene3D" id="3.40.630.30">
    <property type="match status" value="1"/>
</dbReference>
<feature type="domain" description="N-acetyltransferase" evidence="1">
    <location>
        <begin position="1"/>
        <end position="142"/>
    </location>
</feature>
<evidence type="ECO:0000313" key="2">
    <source>
        <dbReference type="EMBL" id="MBA2891026.1"/>
    </source>
</evidence>
<dbReference type="SUPFAM" id="SSF55729">
    <property type="entry name" value="Acyl-CoA N-acyltransferases (Nat)"/>
    <property type="match status" value="1"/>
</dbReference>
<dbReference type="AlphaFoldDB" id="A0A7W0HPX2"/>
<evidence type="ECO:0000259" key="1">
    <source>
        <dbReference type="PROSITE" id="PS51186"/>
    </source>
</evidence>
<dbReference type="GO" id="GO:0016747">
    <property type="term" value="F:acyltransferase activity, transferring groups other than amino-acyl groups"/>
    <property type="evidence" value="ECO:0007669"/>
    <property type="project" value="InterPro"/>
</dbReference>
<proteinExistence type="predicted"/>
<name>A0A7W0HPX2_9ACTN</name>
<dbReference type="CDD" id="cd04301">
    <property type="entry name" value="NAT_SF"/>
    <property type="match status" value="1"/>
</dbReference>